<dbReference type="AlphaFoldDB" id="A0A9W7LWU3"/>
<feature type="domain" description="RING-type" evidence="7">
    <location>
        <begin position="177"/>
        <end position="220"/>
    </location>
</feature>
<comment type="catalytic activity">
    <reaction evidence="1">
        <text>S-ubiquitinyl-[E2 ubiquitin-conjugating enzyme]-L-cysteine + [acceptor protein]-L-lysine = [E2 ubiquitin-conjugating enzyme]-L-cysteine + N(6)-ubiquitinyl-[acceptor protein]-L-lysine.</text>
        <dbReference type="EC" id="2.3.2.27"/>
    </reaction>
</comment>
<dbReference type="Proteomes" id="UP001165190">
    <property type="component" value="Unassembled WGS sequence"/>
</dbReference>
<evidence type="ECO:0000313" key="8">
    <source>
        <dbReference type="EMBL" id="GMI79428.1"/>
    </source>
</evidence>
<name>A0A9W7LWU3_HIBTR</name>
<dbReference type="SMART" id="SM00184">
    <property type="entry name" value="RING"/>
    <property type="match status" value="1"/>
</dbReference>
<sequence>MATREPLFQLTVDHTLTPNMAPLFSRIEFLLQISTFLEDDNGGFREHQQGNTQDLIVLPEFVFGSDRHRNAVARRLLEAGWLDRGGLERILDFAFYDANLILEKEKEKRNRNNISYVNVIRIIFRVKKIVTREYYDELEAMAMELSMQESPKLVPATKESIDALKKVKLGDDDGIECMICMEKLVLSKTEVVTCMPCSHLFHGDCIEKWLSTSHLCPLCRFPMPTYAGTH</sequence>
<dbReference type="PROSITE" id="PS50089">
    <property type="entry name" value="ZF_RING_2"/>
    <property type="match status" value="1"/>
</dbReference>
<comment type="caution">
    <text evidence="8">The sequence shown here is derived from an EMBL/GenBank/DDBJ whole genome shotgun (WGS) entry which is preliminary data.</text>
</comment>
<dbReference type="GO" id="GO:0061630">
    <property type="term" value="F:ubiquitin protein ligase activity"/>
    <property type="evidence" value="ECO:0007669"/>
    <property type="project" value="UniProtKB-EC"/>
</dbReference>
<dbReference type="InterPro" id="IPR013083">
    <property type="entry name" value="Znf_RING/FYVE/PHD"/>
</dbReference>
<dbReference type="GO" id="GO:0008270">
    <property type="term" value="F:zinc ion binding"/>
    <property type="evidence" value="ECO:0007669"/>
    <property type="project" value="UniProtKB-KW"/>
</dbReference>
<dbReference type="PANTHER" id="PTHR15710">
    <property type="entry name" value="E3 UBIQUITIN-PROTEIN LIGASE PRAJA"/>
    <property type="match status" value="1"/>
</dbReference>
<evidence type="ECO:0000259" key="7">
    <source>
        <dbReference type="PROSITE" id="PS50089"/>
    </source>
</evidence>
<dbReference type="SUPFAM" id="SSF57850">
    <property type="entry name" value="RING/U-box"/>
    <property type="match status" value="1"/>
</dbReference>
<organism evidence="8 9">
    <name type="scientific">Hibiscus trionum</name>
    <name type="common">Flower of an hour</name>
    <dbReference type="NCBI Taxonomy" id="183268"/>
    <lineage>
        <taxon>Eukaryota</taxon>
        <taxon>Viridiplantae</taxon>
        <taxon>Streptophyta</taxon>
        <taxon>Embryophyta</taxon>
        <taxon>Tracheophyta</taxon>
        <taxon>Spermatophyta</taxon>
        <taxon>Magnoliopsida</taxon>
        <taxon>eudicotyledons</taxon>
        <taxon>Gunneridae</taxon>
        <taxon>Pentapetalae</taxon>
        <taxon>rosids</taxon>
        <taxon>malvids</taxon>
        <taxon>Malvales</taxon>
        <taxon>Malvaceae</taxon>
        <taxon>Malvoideae</taxon>
        <taxon>Hibiscus</taxon>
    </lineage>
</organism>
<evidence type="ECO:0000256" key="5">
    <source>
        <dbReference type="ARBA" id="ARBA00022833"/>
    </source>
</evidence>
<dbReference type="Gene3D" id="3.30.40.10">
    <property type="entry name" value="Zinc/RING finger domain, C3HC4 (zinc finger)"/>
    <property type="match status" value="1"/>
</dbReference>
<dbReference type="EC" id="2.3.2.27" evidence="2"/>
<keyword evidence="3" id="KW-0479">Metal-binding</keyword>
<evidence type="ECO:0000256" key="3">
    <source>
        <dbReference type="ARBA" id="ARBA00022723"/>
    </source>
</evidence>
<dbReference type="EMBL" id="BSYR01000016">
    <property type="protein sequence ID" value="GMI79428.1"/>
    <property type="molecule type" value="Genomic_DNA"/>
</dbReference>
<dbReference type="InterPro" id="IPR001841">
    <property type="entry name" value="Znf_RING"/>
</dbReference>
<dbReference type="PANTHER" id="PTHR15710:SF59">
    <property type="entry name" value="E3 UBIQUITIN-PROTEIN LIGASE SDIR1-LIKE"/>
    <property type="match status" value="1"/>
</dbReference>
<dbReference type="GO" id="GO:0016567">
    <property type="term" value="P:protein ubiquitination"/>
    <property type="evidence" value="ECO:0007669"/>
    <property type="project" value="TreeGrafter"/>
</dbReference>
<evidence type="ECO:0000256" key="6">
    <source>
        <dbReference type="PROSITE-ProRule" id="PRU00175"/>
    </source>
</evidence>
<evidence type="ECO:0000256" key="1">
    <source>
        <dbReference type="ARBA" id="ARBA00000900"/>
    </source>
</evidence>
<evidence type="ECO:0000256" key="4">
    <source>
        <dbReference type="ARBA" id="ARBA00022771"/>
    </source>
</evidence>
<dbReference type="GO" id="GO:0005737">
    <property type="term" value="C:cytoplasm"/>
    <property type="evidence" value="ECO:0007669"/>
    <property type="project" value="TreeGrafter"/>
</dbReference>
<keyword evidence="5" id="KW-0862">Zinc</keyword>
<dbReference type="OrthoDB" id="986802at2759"/>
<proteinExistence type="predicted"/>
<gene>
    <name evidence="8" type="ORF">HRI_001612100</name>
</gene>
<dbReference type="CDD" id="cd16454">
    <property type="entry name" value="RING-H2_PA-TM-RING"/>
    <property type="match status" value="1"/>
</dbReference>
<keyword evidence="4 6" id="KW-0863">Zinc-finger</keyword>
<dbReference type="Pfam" id="PF13639">
    <property type="entry name" value="zf-RING_2"/>
    <property type="match status" value="1"/>
</dbReference>
<reference evidence="8" key="1">
    <citation type="submission" date="2023-05" db="EMBL/GenBank/DDBJ databases">
        <title>Genome and transcriptome analyses reveal genes involved in the formation of fine ridges on petal epidermal cells in Hibiscus trionum.</title>
        <authorList>
            <person name="Koshimizu S."/>
            <person name="Masuda S."/>
            <person name="Ishii T."/>
            <person name="Shirasu K."/>
            <person name="Hoshino A."/>
            <person name="Arita M."/>
        </authorList>
    </citation>
    <scope>NUCLEOTIDE SEQUENCE</scope>
    <source>
        <strain evidence="8">Hamamatsu line</strain>
    </source>
</reference>
<keyword evidence="9" id="KW-1185">Reference proteome</keyword>
<evidence type="ECO:0000256" key="2">
    <source>
        <dbReference type="ARBA" id="ARBA00012483"/>
    </source>
</evidence>
<protein>
    <recommendedName>
        <fullName evidence="2">RING-type E3 ubiquitin transferase</fullName>
        <ecNumber evidence="2">2.3.2.27</ecNumber>
    </recommendedName>
</protein>
<evidence type="ECO:0000313" key="9">
    <source>
        <dbReference type="Proteomes" id="UP001165190"/>
    </source>
</evidence>
<accession>A0A9W7LWU3</accession>